<evidence type="ECO:0000256" key="2">
    <source>
        <dbReference type="ARBA" id="ARBA00034247"/>
    </source>
</evidence>
<evidence type="ECO:0000313" key="5">
    <source>
        <dbReference type="EMBL" id="MFC0267298.1"/>
    </source>
</evidence>
<evidence type="ECO:0000256" key="3">
    <source>
        <dbReference type="SAM" id="Phobius"/>
    </source>
</evidence>
<proteinExistence type="predicted"/>
<evidence type="ECO:0000259" key="4">
    <source>
        <dbReference type="PROSITE" id="PS50887"/>
    </source>
</evidence>
<dbReference type="Pfam" id="PF00990">
    <property type="entry name" value="GGDEF"/>
    <property type="match status" value="1"/>
</dbReference>
<dbReference type="EC" id="2.7.7.65" evidence="1"/>
<dbReference type="InterPro" id="IPR050469">
    <property type="entry name" value="Diguanylate_Cyclase"/>
</dbReference>
<organism evidence="5 6">
    <name type="scientific">Kushneria aurantia</name>
    <dbReference type="NCBI Taxonomy" id="504092"/>
    <lineage>
        <taxon>Bacteria</taxon>
        <taxon>Pseudomonadati</taxon>
        <taxon>Pseudomonadota</taxon>
        <taxon>Gammaproteobacteria</taxon>
        <taxon>Oceanospirillales</taxon>
        <taxon>Halomonadaceae</taxon>
        <taxon>Kushneria</taxon>
    </lineage>
</organism>
<keyword evidence="3" id="KW-0472">Membrane</keyword>
<dbReference type="InterPro" id="IPR029787">
    <property type="entry name" value="Nucleotide_cyclase"/>
</dbReference>
<feature type="transmembrane region" description="Helical" evidence="3">
    <location>
        <begin position="6"/>
        <end position="27"/>
    </location>
</feature>
<dbReference type="Proteomes" id="UP001589814">
    <property type="component" value="Unassembled WGS sequence"/>
</dbReference>
<accession>A0ABV6G1D6</accession>
<dbReference type="CDD" id="cd01949">
    <property type="entry name" value="GGDEF"/>
    <property type="match status" value="1"/>
</dbReference>
<feature type="transmembrane region" description="Helical" evidence="3">
    <location>
        <begin position="119"/>
        <end position="136"/>
    </location>
</feature>
<dbReference type="PANTHER" id="PTHR45138:SF9">
    <property type="entry name" value="DIGUANYLATE CYCLASE DGCM-RELATED"/>
    <property type="match status" value="1"/>
</dbReference>
<feature type="transmembrane region" description="Helical" evidence="3">
    <location>
        <begin position="93"/>
        <end position="113"/>
    </location>
</feature>
<evidence type="ECO:0000256" key="1">
    <source>
        <dbReference type="ARBA" id="ARBA00012528"/>
    </source>
</evidence>
<keyword evidence="3" id="KW-0812">Transmembrane</keyword>
<dbReference type="InterPro" id="IPR043128">
    <property type="entry name" value="Rev_trsase/Diguanyl_cyclase"/>
</dbReference>
<feature type="transmembrane region" description="Helical" evidence="3">
    <location>
        <begin position="180"/>
        <end position="205"/>
    </location>
</feature>
<dbReference type="InterPro" id="IPR000160">
    <property type="entry name" value="GGDEF_dom"/>
</dbReference>
<keyword evidence="6" id="KW-1185">Reference proteome</keyword>
<dbReference type="NCBIfam" id="TIGR00254">
    <property type="entry name" value="GGDEF"/>
    <property type="match status" value="1"/>
</dbReference>
<gene>
    <name evidence="5" type="ORF">ACFFHW_04690</name>
</gene>
<feature type="transmembrane region" description="Helical" evidence="3">
    <location>
        <begin position="65"/>
        <end position="86"/>
    </location>
</feature>
<feature type="transmembrane region" description="Helical" evidence="3">
    <location>
        <begin position="34"/>
        <end position="53"/>
    </location>
</feature>
<dbReference type="SUPFAM" id="SSF55073">
    <property type="entry name" value="Nucleotide cyclase"/>
    <property type="match status" value="1"/>
</dbReference>
<protein>
    <recommendedName>
        <fullName evidence="1">diguanylate cyclase</fullName>
        <ecNumber evidence="1">2.7.7.65</ecNumber>
    </recommendedName>
</protein>
<dbReference type="RefSeq" id="WP_019952155.1">
    <property type="nucleotide sequence ID" value="NZ_JBHLVX010000017.1"/>
</dbReference>
<dbReference type="Gene3D" id="3.30.70.270">
    <property type="match status" value="1"/>
</dbReference>
<reference evidence="5 6" key="1">
    <citation type="submission" date="2024-09" db="EMBL/GenBank/DDBJ databases">
        <authorList>
            <person name="Sun Q."/>
            <person name="Mori K."/>
        </authorList>
    </citation>
    <scope>NUCLEOTIDE SEQUENCE [LARGE SCALE GENOMIC DNA]</scope>
    <source>
        <strain evidence="5 6">CCM 7415</strain>
    </source>
</reference>
<dbReference type="EMBL" id="JBHLVX010000017">
    <property type="protein sequence ID" value="MFC0267298.1"/>
    <property type="molecule type" value="Genomic_DNA"/>
</dbReference>
<comment type="catalytic activity">
    <reaction evidence="2">
        <text>2 GTP = 3',3'-c-di-GMP + 2 diphosphate</text>
        <dbReference type="Rhea" id="RHEA:24898"/>
        <dbReference type="ChEBI" id="CHEBI:33019"/>
        <dbReference type="ChEBI" id="CHEBI:37565"/>
        <dbReference type="ChEBI" id="CHEBI:58805"/>
        <dbReference type="EC" id="2.7.7.65"/>
    </reaction>
</comment>
<dbReference type="SMART" id="SM00267">
    <property type="entry name" value="GGDEF"/>
    <property type="match status" value="1"/>
</dbReference>
<keyword evidence="3" id="KW-1133">Transmembrane helix</keyword>
<evidence type="ECO:0000313" key="6">
    <source>
        <dbReference type="Proteomes" id="UP001589814"/>
    </source>
</evidence>
<name>A0ABV6G1D6_9GAMM</name>
<feature type="domain" description="GGDEF" evidence="4">
    <location>
        <begin position="245"/>
        <end position="378"/>
    </location>
</feature>
<feature type="transmembrane region" description="Helical" evidence="3">
    <location>
        <begin position="148"/>
        <end position="168"/>
    </location>
</feature>
<sequence length="391" mass="43296">MIDLHTLFLTSIISRGAFLTVFTLTVMSQPRECYLRHWMVALVCSGLGLLFFLEPVTGPLSTFFGALRQLLILASLAFSWSGLRLFYRRPVRYGDMGMLTLLPTVLYSLLIFLGVPDRFALPTLFLAASWICVLAIREVIASPEKRLIVQYVIALAFLLYFAGLFPPVMLLPLGIISGDILTGGSFTMLLDQVGCVMIYFGYIAMSGENTNLKLRQLAETDPLTGLTNRRGVQRALQKRQAFHSGVAGVVIGDLDRFKPINDSLGHEAGDAVLRCFAQRLSGMLRSEDIAVRWGGEEFLILLPDTGINEAGQFAERLRHSVAETPFMIGRHRLEVTISLGVAESHPHDQSLETAIQRADTALYRAKNGGRNRVCHQHYEPGQHSTPNSEGA</sequence>
<comment type="caution">
    <text evidence="5">The sequence shown here is derived from an EMBL/GenBank/DDBJ whole genome shotgun (WGS) entry which is preliminary data.</text>
</comment>
<dbReference type="PROSITE" id="PS50887">
    <property type="entry name" value="GGDEF"/>
    <property type="match status" value="1"/>
</dbReference>
<dbReference type="PANTHER" id="PTHR45138">
    <property type="entry name" value="REGULATORY COMPONENTS OF SENSORY TRANSDUCTION SYSTEM"/>
    <property type="match status" value="1"/>
</dbReference>